<feature type="compositionally biased region" description="Basic and acidic residues" evidence="3">
    <location>
        <begin position="27"/>
        <end position="37"/>
    </location>
</feature>
<evidence type="ECO:0000256" key="1">
    <source>
        <dbReference type="ARBA" id="ARBA00022737"/>
    </source>
</evidence>
<evidence type="ECO:0000313" key="6">
    <source>
        <dbReference type="Proteomes" id="UP000799428"/>
    </source>
</evidence>
<evidence type="ECO:0000256" key="2">
    <source>
        <dbReference type="PROSITE-ProRule" id="PRU00023"/>
    </source>
</evidence>
<dbReference type="GO" id="GO:0003824">
    <property type="term" value="F:catalytic activity"/>
    <property type="evidence" value="ECO:0007669"/>
    <property type="project" value="InterPro"/>
</dbReference>
<evidence type="ECO:0000313" key="5">
    <source>
        <dbReference type="EMBL" id="KAF2704948.1"/>
    </source>
</evidence>
<dbReference type="SUPFAM" id="SSF52540">
    <property type="entry name" value="P-loop containing nucleoside triphosphate hydrolases"/>
    <property type="match status" value="1"/>
</dbReference>
<dbReference type="PANTHER" id="PTHR46082:SF11">
    <property type="entry name" value="AAA+ ATPASE DOMAIN-CONTAINING PROTEIN-RELATED"/>
    <property type="match status" value="1"/>
</dbReference>
<dbReference type="GO" id="GO:0009116">
    <property type="term" value="P:nucleoside metabolic process"/>
    <property type="evidence" value="ECO:0007669"/>
    <property type="project" value="InterPro"/>
</dbReference>
<dbReference type="Gene3D" id="3.40.50.300">
    <property type="entry name" value="P-loop containing nucleotide triphosphate hydrolases"/>
    <property type="match status" value="1"/>
</dbReference>
<dbReference type="OrthoDB" id="195446at2759"/>
<dbReference type="InterPro" id="IPR002110">
    <property type="entry name" value="Ankyrin_rpt"/>
</dbReference>
<organism evidence="5 6">
    <name type="scientific">Pleomassaria siparia CBS 279.74</name>
    <dbReference type="NCBI Taxonomy" id="1314801"/>
    <lineage>
        <taxon>Eukaryota</taxon>
        <taxon>Fungi</taxon>
        <taxon>Dikarya</taxon>
        <taxon>Ascomycota</taxon>
        <taxon>Pezizomycotina</taxon>
        <taxon>Dothideomycetes</taxon>
        <taxon>Pleosporomycetidae</taxon>
        <taxon>Pleosporales</taxon>
        <taxon>Pleomassariaceae</taxon>
        <taxon>Pleomassaria</taxon>
    </lineage>
</organism>
<dbReference type="SMART" id="SM00248">
    <property type="entry name" value="ANK"/>
    <property type="match status" value="3"/>
</dbReference>
<dbReference type="PROSITE" id="PS50297">
    <property type="entry name" value="ANK_REP_REGION"/>
    <property type="match status" value="1"/>
</dbReference>
<protein>
    <recommendedName>
        <fullName evidence="4">Nephrocystin 3-like N-terminal domain-containing protein</fullName>
    </recommendedName>
</protein>
<feature type="domain" description="Nephrocystin 3-like N-terminal" evidence="4">
    <location>
        <begin position="423"/>
        <end position="587"/>
    </location>
</feature>
<dbReference type="InterPro" id="IPR053137">
    <property type="entry name" value="NLR-like"/>
</dbReference>
<proteinExistence type="predicted"/>
<gene>
    <name evidence="5" type="ORF">K504DRAFT_460734</name>
</gene>
<accession>A0A6G1JWM6</accession>
<evidence type="ECO:0000259" key="4">
    <source>
        <dbReference type="Pfam" id="PF24883"/>
    </source>
</evidence>
<dbReference type="InterPro" id="IPR036770">
    <property type="entry name" value="Ankyrin_rpt-contain_sf"/>
</dbReference>
<dbReference type="Pfam" id="PF24883">
    <property type="entry name" value="NPHP3_N"/>
    <property type="match status" value="1"/>
</dbReference>
<name>A0A6G1JWM6_9PLEO</name>
<reference evidence="5" key="1">
    <citation type="journal article" date="2020" name="Stud. Mycol.">
        <title>101 Dothideomycetes genomes: a test case for predicting lifestyles and emergence of pathogens.</title>
        <authorList>
            <person name="Haridas S."/>
            <person name="Albert R."/>
            <person name="Binder M."/>
            <person name="Bloem J."/>
            <person name="Labutti K."/>
            <person name="Salamov A."/>
            <person name="Andreopoulos B."/>
            <person name="Baker S."/>
            <person name="Barry K."/>
            <person name="Bills G."/>
            <person name="Bluhm B."/>
            <person name="Cannon C."/>
            <person name="Castanera R."/>
            <person name="Culley D."/>
            <person name="Daum C."/>
            <person name="Ezra D."/>
            <person name="Gonzalez J."/>
            <person name="Henrissat B."/>
            <person name="Kuo A."/>
            <person name="Liang C."/>
            <person name="Lipzen A."/>
            <person name="Lutzoni F."/>
            <person name="Magnuson J."/>
            <person name="Mondo S."/>
            <person name="Nolan M."/>
            <person name="Ohm R."/>
            <person name="Pangilinan J."/>
            <person name="Park H.-J."/>
            <person name="Ramirez L."/>
            <person name="Alfaro M."/>
            <person name="Sun H."/>
            <person name="Tritt A."/>
            <person name="Yoshinaga Y."/>
            <person name="Zwiers L.-H."/>
            <person name="Turgeon B."/>
            <person name="Goodwin S."/>
            <person name="Spatafora J."/>
            <person name="Crous P."/>
            <person name="Grigoriev I."/>
        </authorList>
    </citation>
    <scope>NUCLEOTIDE SEQUENCE</scope>
    <source>
        <strain evidence="5">CBS 279.74</strain>
    </source>
</reference>
<feature type="region of interest" description="Disordered" evidence="3">
    <location>
        <begin position="1"/>
        <end position="46"/>
    </location>
</feature>
<keyword evidence="2" id="KW-0040">ANK repeat</keyword>
<dbReference type="Proteomes" id="UP000799428">
    <property type="component" value="Unassembled WGS sequence"/>
</dbReference>
<dbReference type="PROSITE" id="PS50088">
    <property type="entry name" value="ANK_REPEAT"/>
    <property type="match status" value="1"/>
</dbReference>
<dbReference type="PANTHER" id="PTHR46082">
    <property type="entry name" value="ATP/GTP-BINDING PROTEIN-RELATED"/>
    <property type="match status" value="1"/>
</dbReference>
<dbReference type="EMBL" id="MU005780">
    <property type="protein sequence ID" value="KAF2704948.1"/>
    <property type="molecule type" value="Genomic_DNA"/>
</dbReference>
<feature type="repeat" description="ANK" evidence="2">
    <location>
        <begin position="918"/>
        <end position="940"/>
    </location>
</feature>
<dbReference type="InterPro" id="IPR056884">
    <property type="entry name" value="NPHP3-like_N"/>
</dbReference>
<dbReference type="AlphaFoldDB" id="A0A6G1JWM6"/>
<dbReference type="InterPro" id="IPR027417">
    <property type="entry name" value="P-loop_NTPase"/>
</dbReference>
<dbReference type="SUPFAM" id="SSF53167">
    <property type="entry name" value="Purine and uridine phosphorylases"/>
    <property type="match status" value="1"/>
</dbReference>
<dbReference type="Gene3D" id="3.40.50.1580">
    <property type="entry name" value="Nucleoside phosphorylase domain"/>
    <property type="match status" value="1"/>
</dbReference>
<keyword evidence="6" id="KW-1185">Reference proteome</keyword>
<evidence type="ECO:0000256" key="3">
    <source>
        <dbReference type="SAM" id="MobiDB-lite"/>
    </source>
</evidence>
<sequence length="1277" mass="142892">MNTRQTTAPEREASFHSSSGISAPDRVANKRAHDIPDGYRSTKRSKPTYSAEDYTIGCICALDIESVALRSFLDEEHESLQEAASEDHNSYILGRMGRHNVVIAVLPGECGTASASGVAKDMLHTFTHLKVGFMVGIGGGAPTKDRDIRLGDVVVSYPESGHGGVYQYDFGKHIQDEDFIATGFLDKPPELLRAAVAALRSDYMINGHDLYKSIEDILEKNKRLRKSFNRPPRSSDNLFMSNFVHDNSNKHQKQTCAEICIGDGATILERNERTEDDDNPAVHYGLIASANQVMRDATFRDTLARKKNVLCFEMEAAGLMNHFPCLVIRGIADYADTHKNDQWHGYAAMTAAAFTKDIILRLIPNKVASEKRIVEVLSGIEELAKAYSEEMILQEQQRVLKWLTEIDFSSQQNSLNKQRQPETAEWFLEIKPFKDWLSIKGKVLFCPGIPGAGKTFITSRAIQHLQTTFSLESKVATAYIYCNYREVDSQSLDDLLMALLKQFTDQCRPFPESVKAVYSQHAKSKSRPLLKSITTMLHSVISSLTRAFIVVDGLDECQLENQTREKFIDTLFSVQKVSQANLLVTSRFNTHIEKRFKDHTPIVIKATDEDVGLYLDAHILHSLQFVSNVQDLGQRIKEKIQNASNGMFLLAKLHLNSLKGLVNVRQVKDALRHITSGETALEAAYEKTMHLVEGQQEHYRDIALQALAWIAFSDERIGLQELQYALGIEVGMASLDMDNLASTDLILSACAGLITIQPRGPSKDYDAVMLAHKTTHDFLKRTSGRWFKQPGLLIFRKCSTYLSFDVFSDGPCETKELYEARLAAHPFYHYAVREWSSQSQKVSRTIRSDECLLKKLLLSDPHIASYAQAKKAHSPRSFRRPRIGMSTGLHLAVRFGWDDLIPYLIHLIHYRRDSWDEDGLTALHLAIDRSHVEIVRLLLSMPEVDCNALNSSGDSPLTYAIMRSREKVFKIMVSSPKVQINGVGIHESNIFVRTAFTSELLSTNVSQSGTGPKLDIQSAQKRTVIPAREGDSSRIPESEDAANITNKSSHAEVQLYDLCVRPKIGKSSIGRLPLQMAIVYGDKHALELLLKRPEIDLHRCAPTIITIAINIGPADLVLFLLSNLKEYLNLGAEYLLGVIELSAGAGHVTVVERLLHIYHELAPPEDGADGTTLQKTSWNSVSVIELLSSVNMENLNDRDSFGQTRSLAAAKTGRKANFFILLAMGAYLSIDDNLGNGIDWYMSSRDKAVPSRSLWSYCVRINRVSEPVQLLESRDGY</sequence>
<keyword evidence="1" id="KW-0677">Repeat</keyword>
<dbReference type="InterPro" id="IPR035994">
    <property type="entry name" value="Nucleoside_phosphorylase_sf"/>
</dbReference>
<dbReference type="Gene3D" id="1.25.40.20">
    <property type="entry name" value="Ankyrin repeat-containing domain"/>
    <property type="match status" value="2"/>
</dbReference>
<dbReference type="SUPFAM" id="SSF48403">
    <property type="entry name" value="Ankyrin repeat"/>
    <property type="match status" value="2"/>
</dbReference>
<dbReference type="Pfam" id="PF12796">
    <property type="entry name" value="Ank_2"/>
    <property type="match status" value="1"/>
</dbReference>